<evidence type="ECO:0000313" key="1">
    <source>
        <dbReference type="EMBL" id="MEQ2226721.1"/>
    </source>
</evidence>
<evidence type="ECO:0000313" key="2">
    <source>
        <dbReference type="Proteomes" id="UP001482620"/>
    </source>
</evidence>
<comment type="caution">
    <text evidence="1">The sequence shown here is derived from an EMBL/GenBank/DDBJ whole genome shotgun (WGS) entry which is preliminary data.</text>
</comment>
<sequence length="119" mass="12832">MGCGGDCLRCEQLPVMSALEAIQTVRQGRILFRMGGGAPIGSQVSQTSPYSRSITSRKAGLHLLTVASLGCFDLEHNNTSVVLNTNTPTYRLESEAKRRLKISCKLVPQNGAHQTTRGS</sequence>
<dbReference type="Proteomes" id="UP001482620">
    <property type="component" value="Unassembled WGS sequence"/>
</dbReference>
<reference evidence="1 2" key="1">
    <citation type="submission" date="2021-06" db="EMBL/GenBank/DDBJ databases">
        <authorList>
            <person name="Palmer J.M."/>
        </authorList>
    </citation>
    <scope>NUCLEOTIDE SEQUENCE [LARGE SCALE GENOMIC DNA]</scope>
    <source>
        <strain evidence="2">if_2019</strain>
        <tissue evidence="1">Muscle</tissue>
    </source>
</reference>
<name>A0ABV0T2W8_9TELE</name>
<protein>
    <submittedName>
        <fullName evidence="1">Uncharacterized protein</fullName>
    </submittedName>
</protein>
<dbReference type="EMBL" id="JAHRIQ010016028">
    <property type="protein sequence ID" value="MEQ2226721.1"/>
    <property type="molecule type" value="Genomic_DNA"/>
</dbReference>
<accession>A0ABV0T2W8</accession>
<organism evidence="1 2">
    <name type="scientific">Ilyodon furcidens</name>
    <name type="common">goldbreast splitfin</name>
    <dbReference type="NCBI Taxonomy" id="33524"/>
    <lineage>
        <taxon>Eukaryota</taxon>
        <taxon>Metazoa</taxon>
        <taxon>Chordata</taxon>
        <taxon>Craniata</taxon>
        <taxon>Vertebrata</taxon>
        <taxon>Euteleostomi</taxon>
        <taxon>Actinopterygii</taxon>
        <taxon>Neopterygii</taxon>
        <taxon>Teleostei</taxon>
        <taxon>Neoteleostei</taxon>
        <taxon>Acanthomorphata</taxon>
        <taxon>Ovalentaria</taxon>
        <taxon>Atherinomorphae</taxon>
        <taxon>Cyprinodontiformes</taxon>
        <taxon>Goodeidae</taxon>
        <taxon>Ilyodon</taxon>
    </lineage>
</organism>
<gene>
    <name evidence="1" type="ORF">ILYODFUR_030222</name>
</gene>
<proteinExistence type="predicted"/>
<keyword evidence="2" id="KW-1185">Reference proteome</keyword>